<keyword evidence="2" id="KW-0805">Transcription regulation</keyword>
<protein>
    <submittedName>
        <fullName evidence="6">Zinc-responsive transcriptional regulator</fullName>
    </submittedName>
</protein>
<dbReference type="SMART" id="SM00422">
    <property type="entry name" value="HTH_MERR"/>
    <property type="match status" value="1"/>
</dbReference>
<keyword evidence="4" id="KW-0804">Transcription</keyword>
<dbReference type="Pfam" id="PF13411">
    <property type="entry name" value="MerR_1"/>
    <property type="match status" value="1"/>
</dbReference>
<dbReference type="RefSeq" id="WP_215629350.1">
    <property type="nucleotide sequence ID" value="NZ_CACRUA010000029.1"/>
</dbReference>
<dbReference type="PROSITE" id="PS50937">
    <property type="entry name" value="HTH_MERR_2"/>
    <property type="match status" value="1"/>
</dbReference>
<feature type="domain" description="HTH merR-type" evidence="5">
    <location>
        <begin position="1"/>
        <end position="67"/>
    </location>
</feature>
<dbReference type="PANTHER" id="PTHR30204">
    <property type="entry name" value="REDOX-CYCLING DRUG-SENSING TRANSCRIPTIONAL ACTIVATOR SOXR"/>
    <property type="match status" value="1"/>
</dbReference>
<dbReference type="Gene3D" id="1.10.1660.10">
    <property type="match status" value="1"/>
</dbReference>
<evidence type="ECO:0000259" key="5">
    <source>
        <dbReference type="PROSITE" id="PS50937"/>
    </source>
</evidence>
<evidence type="ECO:0000313" key="6">
    <source>
        <dbReference type="EMBL" id="VYU55946.1"/>
    </source>
</evidence>
<dbReference type="AlphaFoldDB" id="A0A6N3FVW8"/>
<dbReference type="EMBL" id="CACRUA010000029">
    <property type="protein sequence ID" value="VYU55946.1"/>
    <property type="molecule type" value="Genomic_DNA"/>
</dbReference>
<reference evidence="6" key="1">
    <citation type="submission" date="2019-11" db="EMBL/GenBank/DDBJ databases">
        <authorList>
            <person name="Feng L."/>
        </authorList>
    </citation>
    <scope>NUCLEOTIDE SEQUENCE</scope>
    <source>
        <strain evidence="6">CsymbiosumLFYP84</strain>
    </source>
</reference>
<sequence>MKIGQAAKKFAVPVTSIYYYIKHGLLVPPVSRGQYVFDEKTLSDLEWLLTLKQMEFPLEVIHRVLSLRRISGLMPQEDRDELRKMFAKQDRALEEKIETLTHAQQLLRSSLSLLGAGDCEIVDTGVPLKMLRLLACPVCGGELRAQNASMDSRYIFEAEMNCRCGYSARIQNGILLTQNRNTSFYDKPDTIRELYRDLPSATLSLFERSYHWLGECLTKAGTSGKVMWESYVNAWFFLHNHTELLLDGTELIVTDKFPETLLAYKEVIDRCGRGLDILYIADAGTAPPIKKKCVDITVDFFATNEHNFYHDDFWPDYMSAYLKDGGLAAGVYFYFDGGERSMKNLLRSYPEASRNNFSSRFFRKELRSNYKLLSQFDCGFSTDSGANLGLGFHEKGDKLHLLAYEAVKEKRNLSIS</sequence>
<accession>A0A6N3FVW8</accession>
<dbReference type="GO" id="GO:0003677">
    <property type="term" value="F:DNA binding"/>
    <property type="evidence" value="ECO:0007669"/>
    <property type="project" value="UniProtKB-KW"/>
</dbReference>
<dbReference type="PANTHER" id="PTHR30204:SF69">
    <property type="entry name" value="MERR-FAMILY TRANSCRIPTIONAL REGULATOR"/>
    <property type="match status" value="1"/>
</dbReference>
<dbReference type="GO" id="GO:0003700">
    <property type="term" value="F:DNA-binding transcription factor activity"/>
    <property type="evidence" value="ECO:0007669"/>
    <property type="project" value="InterPro"/>
</dbReference>
<dbReference type="InterPro" id="IPR000551">
    <property type="entry name" value="MerR-type_HTH_dom"/>
</dbReference>
<evidence type="ECO:0000256" key="2">
    <source>
        <dbReference type="ARBA" id="ARBA00023015"/>
    </source>
</evidence>
<gene>
    <name evidence="6" type="ORF">CSLFYP84_02711</name>
</gene>
<evidence type="ECO:0000256" key="1">
    <source>
        <dbReference type="ARBA" id="ARBA00022491"/>
    </source>
</evidence>
<keyword evidence="1" id="KW-0678">Repressor</keyword>
<organism evidence="6">
    <name type="scientific">Clostridium symbiosum</name>
    <name type="common">Bacteroides symbiosus</name>
    <dbReference type="NCBI Taxonomy" id="1512"/>
    <lineage>
        <taxon>Bacteria</taxon>
        <taxon>Bacillati</taxon>
        <taxon>Bacillota</taxon>
        <taxon>Clostridia</taxon>
        <taxon>Lachnospirales</taxon>
        <taxon>Lachnospiraceae</taxon>
        <taxon>Otoolea</taxon>
    </lineage>
</organism>
<keyword evidence="3" id="KW-0238">DNA-binding</keyword>
<evidence type="ECO:0000256" key="3">
    <source>
        <dbReference type="ARBA" id="ARBA00023125"/>
    </source>
</evidence>
<name>A0A6N3FVW8_CLOSY</name>
<dbReference type="SUPFAM" id="SSF46955">
    <property type="entry name" value="Putative DNA-binding domain"/>
    <property type="match status" value="1"/>
</dbReference>
<dbReference type="InterPro" id="IPR047057">
    <property type="entry name" value="MerR_fam"/>
</dbReference>
<evidence type="ECO:0000256" key="4">
    <source>
        <dbReference type="ARBA" id="ARBA00023163"/>
    </source>
</evidence>
<proteinExistence type="predicted"/>
<dbReference type="InterPro" id="IPR009061">
    <property type="entry name" value="DNA-bd_dom_put_sf"/>
</dbReference>